<dbReference type="SUPFAM" id="SSF47413">
    <property type="entry name" value="lambda repressor-like DNA-binding domains"/>
    <property type="match status" value="1"/>
</dbReference>
<proteinExistence type="predicted"/>
<name>A0A1H2DVB4_9PSED</name>
<dbReference type="InterPro" id="IPR001387">
    <property type="entry name" value="Cro/C1-type_HTH"/>
</dbReference>
<dbReference type="Proteomes" id="UP000183653">
    <property type="component" value="Chromosome I"/>
</dbReference>
<dbReference type="Gene3D" id="1.10.260.40">
    <property type="entry name" value="lambda repressor-like DNA-binding domains"/>
    <property type="match status" value="1"/>
</dbReference>
<gene>
    <name evidence="1" type="ORF">SAMN04490197_0113</name>
</gene>
<accession>A0A1H2DVB4</accession>
<dbReference type="InterPro" id="IPR010982">
    <property type="entry name" value="Lambda_DNA-bd_dom_sf"/>
</dbReference>
<evidence type="ECO:0000313" key="1">
    <source>
        <dbReference type="EMBL" id="SDT86800.1"/>
    </source>
</evidence>
<dbReference type="AlphaFoldDB" id="A0A1H2DVB4"/>
<protein>
    <recommendedName>
        <fullName evidence="3">HTH cro/C1-type domain-containing protein</fullName>
    </recommendedName>
</protein>
<dbReference type="OrthoDB" id="7027713at2"/>
<evidence type="ECO:0000313" key="2">
    <source>
        <dbReference type="Proteomes" id="UP000183653"/>
    </source>
</evidence>
<dbReference type="GO" id="GO:0003677">
    <property type="term" value="F:DNA binding"/>
    <property type="evidence" value="ECO:0007669"/>
    <property type="project" value="InterPro"/>
</dbReference>
<evidence type="ECO:0008006" key="3">
    <source>
        <dbReference type="Google" id="ProtNLM"/>
    </source>
</evidence>
<dbReference type="CDD" id="cd00093">
    <property type="entry name" value="HTH_XRE"/>
    <property type="match status" value="1"/>
</dbReference>
<dbReference type="EMBL" id="LT629782">
    <property type="protein sequence ID" value="SDT86800.1"/>
    <property type="molecule type" value="Genomic_DNA"/>
</dbReference>
<organism evidence="1 2">
    <name type="scientific">Pseudomonas orientalis</name>
    <dbReference type="NCBI Taxonomy" id="76758"/>
    <lineage>
        <taxon>Bacteria</taxon>
        <taxon>Pseudomonadati</taxon>
        <taxon>Pseudomonadota</taxon>
        <taxon>Gammaproteobacteria</taxon>
        <taxon>Pseudomonadales</taxon>
        <taxon>Pseudomonadaceae</taxon>
        <taxon>Pseudomonas</taxon>
    </lineage>
</organism>
<keyword evidence="2" id="KW-1185">Reference proteome</keyword>
<dbReference type="RefSeq" id="WP_057725612.1">
    <property type="nucleotide sequence ID" value="NZ_JYLM01000011.1"/>
</dbReference>
<sequence>MTLRAVSAECSGVRLRVLLSECKIAPMDFALFLKISPQRLTNWFSRGIPHSQLDKIARLFSVNADWLETGGGEKFLATKE</sequence>
<reference evidence="1 2" key="1">
    <citation type="submission" date="2016-10" db="EMBL/GenBank/DDBJ databases">
        <authorList>
            <person name="Varghese N."/>
            <person name="Submissions S."/>
        </authorList>
    </citation>
    <scope>NUCLEOTIDE SEQUENCE [LARGE SCALE GENOMIC DNA]</scope>
    <source>
        <strain evidence="1 2">BS2775</strain>
    </source>
</reference>